<comment type="caution">
    <text evidence="3">The sequence shown here is derived from an EMBL/GenBank/DDBJ whole genome shotgun (WGS) entry which is preliminary data.</text>
</comment>
<reference evidence="3" key="1">
    <citation type="journal article" date="2021" name="Open Biol.">
        <title>Shared evolutionary footprints suggest mitochondrial oxidative damage underlies multiple complex I losses in fungi.</title>
        <authorList>
            <person name="Schikora-Tamarit M.A."/>
            <person name="Marcet-Houben M."/>
            <person name="Nosek J."/>
            <person name="Gabaldon T."/>
        </authorList>
    </citation>
    <scope>NUCLEOTIDE SEQUENCE</scope>
    <source>
        <strain evidence="3">CBS2887</strain>
    </source>
</reference>
<keyword evidence="4" id="KW-1185">Reference proteome</keyword>
<evidence type="ECO:0000256" key="1">
    <source>
        <dbReference type="SAM" id="MobiDB-lite"/>
    </source>
</evidence>
<evidence type="ECO:0000313" key="3">
    <source>
        <dbReference type="EMBL" id="KAH3686599.1"/>
    </source>
</evidence>
<evidence type="ECO:0000259" key="2">
    <source>
        <dbReference type="Pfam" id="PF08550"/>
    </source>
</evidence>
<organism evidence="3 4">
    <name type="scientific">Wickerhamomyces pijperi</name>
    <name type="common">Yeast</name>
    <name type="synonym">Pichia pijperi</name>
    <dbReference type="NCBI Taxonomy" id="599730"/>
    <lineage>
        <taxon>Eukaryota</taxon>
        <taxon>Fungi</taxon>
        <taxon>Dikarya</taxon>
        <taxon>Ascomycota</taxon>
        <taxon>Saccharomycotina</taxon>
        <taxon>Saccharomycetes</taxon>
        <taxon>Phaffomycetales</taxon>
        <taxon>Wickerhamomycetaceae</taxon>
        <taxon>Wickerhamomyces</taxon>
    </lineage>
</organism>
<reference evidence="3" key="2">
    <citation type="submission" date="2021-01" db="EMBL/GenBank/DDBJ databases">
        <authorList>
            <person name="Schikora-Tamarit M.A."/>
        </authorList>
    </citation>
    <scope>NUCLEOTIDE SEQUENCE</scope>
    <source>
        <strain evidence="3">CBS2887</strain>
    </source>
</reference>
<dbReference type="Pfam" id="PF08550">
    <property type="entry name" value="GATA_AreA"/>
    <property type="match status" value="1"/>
</dbReference>
<sequence>MSNTLWKEIDSSSSSSEALWKMYSKAKASLPYKDRMQNLTWRMMSIKLMRQRIIPNSLPATANTANTGVFSSVGSASGTVSTVSSRPSSTGISFTVNHSNNLGSATTATNGANVMASNAPAYINSYQPSSASATAGSNLHNNNEGTVTDEYFNFSSLQPSSSVKSTTSKLTKSLKEQAETNNQRHLHQQQQQQHQHQQQQQKQHLVPTSTSASSNDPTSDDFDYV</sequence>
<feature type="domain" description="Nitrogen regulatory protein areA GATA-like" evidence="2">
    <location>
        <begin position="19"/>
        <end position="45"/>
    </location>
</feature>
<proteinExistence type="predicted"/>
<protein>
    <recommendedName>
        <fullName evidence="2">Nitrogen regulatory protein areA GATA-like domain-containing protein</fullName>
    </recommendedName>
</protein>
<accession>A0A9P8TPV2</accession>
<feature type="compositionally biased region" description="Low complexity" evidence="1">
    <location>
        <begin position="188"/>
        <end position="204"/>
    </location>
</feature>
<name>A0A9P8TPV2_WICPI</name>
<dbReference type="Proteomes" id="UP000774326">
    <property type="component" value="Unassembled WGS sequence"/>
</dbReference>
<feature type="compositionally biased region" description="Polar residues" evidence="1">
    <location>
        <begin position="206"/>
        <end position="217"/>
    </location>
</feature>
<dbReference type="EMBL" id="JAEUBG010001292">
    <property type="protein sequence ID" value="KAH3686599.1"/>
    <property type="molecule type" value="Genomic_DNA"/>
</dbReference>
<gene>
    <name evidence="3" type="ORF">WICPIJ_002398</name>
</gene>
<feature type="non-terminal residue" evidence="3">
    <location>
        <position position="225"/>
    </location>
</feature>
<evidence type="ECO:0000313" key="4">
    <source>
        <dbReference type="Proteomes" id="UP000774326"/>
    </source>
</evidence>
<dbReference type="AlphaFoldDB" id="A0A9P8TPV2"/>
<feature type="region of interest" description="Disordered" evidence="1">
    <location>
        <begin position="157"/>
        <end position="225"/>
    </location>
</feature>
<feature type="compositionally biased region" description="Low complexity" evidence="1">
    <location>
        <begin position="157"/>
        <end position="171"/>
    </location>
</feature>
<dbReference type="InterPro" id="IPR013860">
    <property type="entry name" value="AreA_GATA"/>
</dbReference>
<dbReference type="OrthoDB" id="515401at2759"/>